<dbReference type="Proteomes" id="UP000179230">
    <property type="component" value="Unassembled WGS sequence"/>
</dbReference>
<dbReference type="Pfam" id="PF03641">
    <property type="entry name" value="Lysine_decarbox"/>
    <property type="match status" value="1"/>
</dbReference>
<dbReference type="PANTHER" id="PTHR43393:SF3">
    <property type="entry name" value="LYSINE DECARBOXYLASE-LIKE PROTEIN"/>
    <property type="match status" value="1"/>
</dbReference>
<name>A0A1F6FQE9_9BACT</name>
<reference evidence="2 3" key="1">
    <citation type="journal article" date="2016" name="Nat. Commun.">
        <title>Thousands of microbial genomes shed light on interconnected biogeochemical processes in an aquifer system.</title>
        <authorList>
            <person name="Anantharaman K."/>
            <person name="Brown C.T."/>
            <person name="Hug L.A."/>
            <person name="Sharon I."/>
            <person name="Castelle C.J."/>
            <person name="Probst A.J."/>
            <person name="Thomas B.C."/>
            <person name="Singh A."/>
            <person name="Wilkins M.J."/>
            <person name="Karaoz U."/>
            <person name="Brodie E.L."/>
            <person name="Williams K.H."/>
            <person name="Hubbard S.S."/>
            <person name="Banfield J.F."/>
        </authorList>
    </citation>
    <scope>NUCLEOTIDE SEQUENCE [LARGE SCALE GENOMIC DNA]</scope>
</reference>
<dbReference type="PANTHER" id="PTHR43393">
    <property type="entry name" value="CYTOKININ RIBOSIDE 5'-MONOPHOSPHATE PHOSPHORIBOHYDROLASE"/>
    <property type="match status" value="1"/>
</dbReference>
<dbReference type="EMBL" id="MFMT01000029">
    <property type="protein sequence ID" value="OGG88093.1"/>
    <property type="molecule type" value="Genomic_DNA"/>
</dbReference>
<dbReference type="InterPro" id="IPR052341">
    <property type="entry name" value="LOG_family_nucleotidases"/>
</dbReference>
<comment type="similarity">
    <text evidence="1">Belongs to the LOG family.</text>
</comment>
<evidence type="ECO:0000313" key="3">
    <source>
        <dbReference type="Proteomes" id="UP000179230"/>
    </source>
</evidence>
<comment type="caution">
    <text evidence="2">The sequence shown here is derived from an EMBL/GenBank/DDBJ whole genome shotgun (WGS) entry which is preliminary data.</text>
</comment>
<evidence type="ECO:0000256" key="1">
    <source>
        <dbReference type="RuleBase" id="RU363015"/>
    </source>
</evidence>
<keyword evidence="1" id="KW-0203">Cytokinin biosynthesis</keyword>
<gene>
    <name evidence="2" type="ORF">A2592_01880</name>
</gene>
<dbReference type="GO" id="GO:0009691">
    <property type="term" value="P:cytokinin biosynthetic process"/>
    <property type="evidence" value="ECO:0007669"/>
    <property type="project" value="UniProtKB-UniRule"/>
</dbReference>
<sequence>MVPNFLSGKKRAAKKAEKNHAQCRIVSDLLDPDGSNGDAIQSWRVFRIMSEFVSGFELLRNQGLSVTFWGSARTEPGDKYYKMAEELAAKLARKGFSIISGGGPGIMEASNVGAFKVGGKSIGLNIELPFEQKPNPYTTQSLNFNFFFARKVMLTFASEAYVYFPGGFGTLDEFFEIITLIQTKKIDPLPVVLIGSEFWNPLIAWFEKDLLNKYKVINKEDLDLFKVFDSVDEVEKYIIKNVDCSKINQF</sequence>
<accession>A0A1F6FQE9</accession>
<dbReference type="AlphaFoldDB" id="A0A1F6FQE9"/>
<protein>
    <recommendedName>
        <fullName evidence="1">Cytokinin riboside 5'-monophosphate phosphoribohydrolase</fullName>
        <ecNumber evidence="1">3.2.2.n1</ecNumber>
    </recommendedName>
</protein>
<dbReference type="NCBIfam" id="TIGR00730">
    <property type="entry name" value="Rossman fold protein, TIGR00730 family"/>
    <property type="match status" value="1"/>
</dbReference>
<dbReference type="Gene3D" id="3.40.50.450">
    <property type="match status" value="1"/>
</dbReference>
<evidence type="ECO:0000313" key="2">
    <source>
        <dbReference type="EMBL" id="OGG88093.1"/>
    </source>
</evidence>
<organism evidence="2 3">
    <name type="scientific">Candidatus Kaiserbacteria bacterium RIFOXYD1_FULL_42_15</name>
    <dbReference type="NCBI Taxonomy" id="1798532"/>
    <lineage>
        <taxon>Bacteria</taxon>
        <taxon>Candidatus Kaiseribacteriota</taxon>
    </lineage>
</organism>
<dbReference type="InterPro" id="IPR005269">
    <property type="entry name" value="LOG"/>
</dbReference>
<dbReference type="InterPro" id="IPR031100">
    <property type="entry name" value="LOG_fam"/>
</dbReference>
<dbReference type="GO" id="GO:0005829">
    <property type="term" value="C:cytosol"/>
    <property type="evidence" value="ECO:0007669"/>
    <property type="project" value="TreeGrafter"/>
</dbReference>
<dbReference type="EC" id="3.2.2.n1" evidence="1"/>
<dbReference type="GO" id="GO:0016787">
    <property type="term" value="F:hydrolase activity"/>
    <property type="evidence" value="ECO:0007669"/>
    <property type="project" value="UniProtKB-KW"/>
</dbReference>
<keyword evidence="1" id="KW-0378">Hydrolase</keyword>
<proteinExistence type="inferred from homology"/>
<dbReference type="SUPFAM" id="SSF102405">
    <property type="entry name" value="MCP/YpsA-like"/>
    <property type="match status" value="1"/>
</dbReference>